<organism evidence="1 2">
    <name type="scientific">Patellaria atrata CBS 101060</name>
    <dbReference type="NCBI Taxonomy" id="1346257"/>
    <lineage>
        <taxon>Eukaryota</taxon>
        <taxon>Fungi</taxon>
        <taxon>Dikarya</taxon>
        <taxon>Ascomycota</taxon>
        <taxon>Pezizomycotina</taxon>
        <taxon>Dothideomycetes</taxon>
        <taxon>Dothideomycetes incertae sedis</taxon>
        <taxon>Patellariales</taxon>
        <taxon>Patellariaceae</taxon>
        <taxon>Patellaria</taxon>
    </lineage>
</organism>
<comment type="caution">
    <text evidence="1">The sequence shown here is derived from an EMBL/GenBank/DDBJ whole genome shotgun (WGS) entry which is preliminary data.</text>
</comment>
<gene>
    <name evidence="1" type="ORF">M501DRAFT_1058219</name>
</gene>
<dbReference type="Proteomes" id="UP000799429">
    <property type="component" value="Unassembled WGS sequence"/>
</dbReference>
<evidence type="ECO:0000313" key="2">
    <source>
        <dbReference type="Proteomes" id="UP000799429"/>
    </source>
</evidence>
<proteinExistence type="predicted"/>
<reference evidence="1" key="1">
    <citation type="journal article" date="2020" name="Stud. Mycol.">
        <title>101 Dothideomycetes genomes: a test case for predicting lifestyles and emergence of pathogens.</title>
        <authorList>
            <person name="Haridas S."/>
            <person name="Albert R."/>
            <person name="Binder M."/>
            <person name="Bloem J."/>
            <person name="Labutti K."/>
            <person name="Salamov A."/>
            <person name="Andreopoulos B."/>
            <person name="Baker S."/>
            <person name="Barry K."/>
            <person name="Bills G."/>
            <person name="Bluhm B."/>
            <person name="Cannon C."/>
            <person name="Castanera R."/>
            <person name="Culley D."/>
            <person name="Daum C."/>
            <person name="Ezra D."/>
            <person name="Gonzalez J."/>
            <person name="Henrissat B."/>
            <person name="Kuo A."/>
            <person name="Liang C."/>
            <person name="Lipzen A."/>
            <person name="Lutzoni F."/>
            <person name="Magnuson J."/>
            <person name="Mondo S."/>
            <person name="Nolan M."/>
            <person name="Ohm R."/>
            <person name="Pangilinan J."/>
            <person name="Park H.-J."/>
            <person name="Ramirez L."/>
            <person name="Alfaro M."/>
            <person name="Sun H."/>
            <person name="Tritt A."/>
            <person name="Yoshinaga Y."/>
            <person name="Zwiers L.-H."/>
            <person name="Turgeon B."/>
            <person name="Goodwin S."/>
            <person name="Spatafora J."/>
            <person name="Crous P."/>
            <person name="Grigoriev I."/>
        </authorList>
    </citation>
    <scope>NUCLEOTIDE SEQUENCE</scope>
    <source>
        <strain evidence="1">CBS 101060</strain>
    </source>
</reference>
<evidence type="ECO:0000313" key="1">
    <source>
        <dbReference type="EMBL" id="KAF2838971.1"/>
    </source>
</evidence>
<dbReference type="OrthoDB" id="5391496at2759"/>
<protein>
    <submittedName>
        <fullName evidence="1">Uncharacterized protein</fullName>
    </submittedName>
</protein>
<sequence length="266" mass="29359">MMDSKSWSQDGRRREQPPTVLHPVLLPDFIEYLLRHHAEPSTLIVCSARDDFIHHLLGALPENTLFELYAGNVEEIAPVTKRSHLLVPTINLLAASRTLKVVFCSSLPALQAYLSVYTVMKKSGSKYSGTGTPTLGLLNPIALHEETSSYSAQGLGRTFASAVEAASRAAQQLLIAECCANFRRDRNEEELGEETDYVMAGANTQAQIATNDPWQQQLAILNVTTRTFGASERGWVGRTVKAKMVAERWCRFEALDDGKAKVQGLI</sequence>
<dbReference type="EMBL" id="MU006096">
    <property type="protein sequence ID" value="KAF2838971.1"/>
    <property type="molecule type" value="Genomic_DNA"/>
</dbReference>
<name>A0A9P4SAD9_9PEZI</name>
<keyword evidence="2" id="KW-1185">Reference proteome</keyword>
<dbReference type="AlphaFoldDB" id="A0A9P4SAD9"/>
<accession>A0A9P4SAD9</accession>